<dbReference type="RefSeq" id="WP_027844564.1">
    <property type="nucleotide sequence ID" value="NZ_LMTZ01000064.1"/>
</dbReference>
<dbReference type="SUPFAM" id="SSF55961">
    <property type="entry name" value="Bet v1-like"/>
    <property type="match status" value="1"/>
</dbReference>
<evidence type="ECO:0000313" key="7">
    <source>
        <dbReference type="EMBL" id="KST68289.1"/>
    </source>
</evidence>
<keyword evidence="5" id="KW-0411">Iron-sulfur</keyword>
<keyword evidence="3" id="KW-0560">Oxidoreductase</keyword>
<organism evidence="7 9">
    <name type="scientific">Mastigocoleus testarum BC008</name>
    <dbReference type="NCBI Taxonomy" id="371196"/>
    <lineage>
        <taxon>Bacteria</taxon>
        <taxon>Bacillati</taxon>
        <taxon>Cyanobacteriota</taxon>
        <taxon>Cyanophyceae</taxon>
        <taxon>Nostocales</taxon>
        <taxon>Hapalosiphonaceae</taxon>
        <taxon>Mastigocoleus</taxon>
    </lineage>
</organism>
<dbReference type="PANTHER" id="PTHR21266:SF60">
    <property type="entry name" value="3-KETOSTEROID-9-ALPHA-MONOOXYGENASE, OXYGENASE COMPONENT"/>
    <property type="match status" value="1"/>
</dbReference>
<dbReference type="GO" id="GO:0016705">
    <property type="term" value="F:oxidoreductase activity, acting on paired donors, with incorporation or reduction of molecular oxygen"/>
    <property type="evidence" value="ECO:0007669"/>
    <property type="project" value="UniProtKB-ARBA"/>
</dbReference>
<keyword evidence="1" id="KW-0001">2Fe-2S</keyword>
<dbReference type="Proteomes" id="UP000053372">
    <property type="component" value="Unassembled WGS sequence"/>
</dbReference>
<dbReference type="GO" id="GO:0005737">
    <property type="term" value="C:cytoplasm"/>
    <property type="evidence" value="ECO:0007669"/>
    <property type="project" value="TreeGrafter"/>
</dbReference>
<dbReference type="EMBL" id="LMTZ01000064">
    <property type="protein sequence ID" value="KST68452.1"/>
    <property type="molecule type" value="Genomic_DNA"/>
</dbReference>
<sequence>MKVENKTQINTQIETLQMYEGAPWCLGRYESFAVNKPQLITLLGHDYVIWKDKEGNLNALDNICPHAGSNLANGGYIVDFQGKSCLACPYHGNKVQFFGDGKAIIEGNISRKPIQSVLPLKVIDGLVWTYGLHWEERRGELVSEPIQPKIPIPDYTDIPFLPKYHSQLYVSKLNHIYSFTESVNNNILRFIWNAHDGEHFAGIHRDSMLTKDIKIDNLIQKDNQISWQLFLNKRNDKYAKNNKMSALVNDVMIQCFNTFLPSLVVLTNEIAQGQLFVAVGYLYPESPTKTRFSLDAYFNFEYTWWHKLLRLPQLGNQFRDKVIGEDVSIVNNIYPTFNKKISLKNDTPAELAINYLKNWKYE</sequence>
<dbReference type="OrthoDB" id="581137at2"/>
<evidence type="ECO:0000256" key="4">
    <source>
        <dbReference type="ARBA" id="ARBA00023004"/>
    </source>
</evidence>
<protein>
    <recommendedName>
        <fullName evidence="6">Rieske domain-containing protein</fullName>
    </recommendedName>
</protein>
<dbReference type="GO" id="GO:0004497">
    <property type="term" value="F:monooxygenase activity"/>
    <property type="evidence" value="ECO:0007669"/>
    <property type="project" value="UniProtKB-ARBA"/>
</dbReference>
<evidence type="ECO:0000256" key="5">
    <source>
        <dbReference type="ARBA" id="ARBA00023014"/>
    </source>
</evidence>
<dbReference type="Gene3D" id="2.102.10.10">
    <property type="entry name" value="Rieske [2Fe-2S] iron-sulphur domain"/>
    <property type="match status" value="1"/>
</dbReference>
<evidence type="ECO:0000259" key="6">
    <source>
        <dbReference type="PROSITE" id="PS51296"/>
    </source>
</evidence>
<name>A0A0V7ZV94_9CYAN</name>
<dbReference type="InterPro" id="IPR050584">
    <property type="entry name" value="Cholesterol_7-desaturase"/>
</dbReference>
<dbReference type="SUPFAM" id="SSF50022">
    <property type="entry name" value="ISP domain"/>
    <property type="match status" value="1"/>
</dbReference>
<dbReference type="PROSITE" id="PS51296">
    <property type="entry name" value="RIESKE"/>
    <property type="match status" value="1"/>
</dbReference>
<dbReference type="PANTHER" id="PTHR21266">
    <property type="entry name" value="IRON-SULFUR DOMAIN CONTAINING PROTEIN"/>
    <property type="match status" value="1"/>
</dbReference>
<keyword evidence="9" id="KW-1185">Reference proteome</keyword>
<gene>
    <name evidence="7" type="ORF">BC008_00585</name>
    <name evidence="8" type="ORF">BC008_00860</name>
</gene>
<evidence type="ECO:0000313" key="8">
    <source>
        <dbReference type="EMBL" id="KST68452.1"/>
    </source>
</evidence>
<dbReference type="EMBL" id="LMTZ01000069">
    <property type="protein sequence ID" value="KST68289.1"/>
    <property type="molecule type" value="Genomic_DNA"/>
</dbReference>
<evidence type="ECO:0000256" key="1">
    <source>
        <dbReference type="ARBA" id="ARBA00022714"/>
    </source>
</evidence>
<reference evidence="7 9" key="1">
    <citation type="journal article" date="2015" name="Genome Announc.">
        <title>Draft Genome of the Euendolithic (true boring) Cyanobacterium Mastigocoleus testarum strain BC008.</title>
        <authorList>
            <person name="Guida B.S."/>
            <person name="Garcia-Pichel F."/>
        </authorList>
    </citation>
    <scope>NUCLEOTIDE SEQUENCE [LARGE SCALE GENOMIC DNA]</scope>
    <source>
        <strain evidence="7 9">BC008</strain>
    </source>
</reference>
<feature type="domain" description="Rieske" evidence="6">
    <location>
        <begin position="24"/>
        <end position="129"/>
    </location>
</feature>
<dbReference type="InterPro" id="IPR036922">
    <property type="entry name" value="Rieske_2Fe-2S_sf"/>
</dbReference>
<dbReference type="GO" id="GO:0046872">
    <property type="term" value="F:metal ion binding"/>
    <property type="evidence" value="ECO:0007669"/>
    <property type="project" value="UniProtKB-KW"/>
</dbReference>
<dbReference type="AlphaFoldDB" id="A0A0V7ZV94"/>
<evidence type="ECO:0000256" key="2">
    <source>
        <dbReference type="ARBA" id="ARBA00022723"/>
    </source>
</evidence>
<dbReference type="Pfam" id="PF00355">
    <property type="entry name" value="Rieske"/>
    <property type="match status" value="1"/>
</dbReference>
<keyword evidence="4" id="KW-0408">Iron</keyword>
<proteinExistence type="predicted"/>
<dbReference type="InterPro" id="IPR017941">
    <property type="entry name" value="Rieske_2Fe-2S"/>
</dbReference>
<dbReference type="GO" id="GO:0051537">
    <property type="term" value="F:2 iron, 2 sulfur cluster binding"/>
    <property type="evidence" value="ECO:0007669"/>
    <property type="project" value="UniProtKB-KW"/>
</dbReference>
<evidence type="ECO:0000256" key="3">
    <source>
        <dbReference type="ARBA" id="ARBA00023002"/>
    </source>
</evidence>
<accession>A0A0V7ZV94</accession>
<comment type="caution">
    <text evidence="7">The sequence shown here is derived from an EMBL/GenBank/DDBJ whole genome shotgun (WGS) entry which is preliminary data.</text>
</comment>
<evidence type="ECO:0000313" key="9">
    <source>
        <dbReference type="Proteomes" id="UP000053372"/>
    </source>
</evidence>
<keyword evidence="2" id="KW-0479">Metal-binding</keyword>